<feature type="compositionally biased region" description="Low complexity" evidence="1">
    <location>
        <begin position="314"/>
        <end position="328"/>
    </location>
</feature>
<dbReference type="EMBL" id="DVLY01000101">
    <property type="protein sequence ID" value="HIT98047.1"/>
    <property type="molecule type" value="Genomic_DNA"/>
</dbReference>
<evidence type="ECO:0000256" key="1">
    <source>
        <dbReference type="SAM" id="MobiDB-lite"/>
    </source>
</evidence>
<comment type="caution">
    <text evidence="4">The sequence shown here is derived from an EMBL/GenBank/DDBJ whole genome shotgun (WGS) entry which is preliminary data.</text>
</comment>
<keyword evidence="2" id="KW-0472">Membrane</keyword>
<evidence type="ECO:0000256" key="2">
    <source>
        <dbReference type="SAM" id="Phobius"/>
    </source>
</evidence>
<evidence type="ECO:0000313" key="5">
    <source>
        <dbReference type="Proteomes" id="UP000824161"/>
    </source>
</evidence>
<evidence type="ECO:0000313" key="4">
    <source>
        <dbReference type="EMBL" id="HIT98047.1"/>
    </source>
</evidence>
<evidence type="ECO:0000256" key="3">
    <source>
        <dbReference type="SAM" id="SignalP"/>
    </source>
</evidence>
<feature type="transmembrane region" description="Helical" evidence="2">
    <location>
        <begin position="169"/>
        <end position="187"/>
    </location>
</feature>
<keyword evidence="3" id="KW-0732">Signal</keyword>
<reference evidence="4" key="2">
    <citation type="journal article" date="2021" name="PeerJ">
        <title>Extensive microbial diversity within the chicken gut microbiome revealed by metagenomics and culture.</title>
        <authorList>
            <person name="Gilroy R."/>
            <person name="Ravi A."/>
            <person name="Getino M."/>
            <person name="Pursley I."/>
            <person name="Horton D.L."/>
            <person name="Alikhan N.F."/>
            <person name="Baker D."/>
            <person name="Gharbi K."/>
            <person name="Hall N."/>
            <person name="Watson M."/>
            <person name="Adriaenssens E.M."/>
            <person name="Foster-Nyarko E."/>
            <person name="Jarju S."/>
            <person name="Secka A."/>
            <person name="Antonio M."/>
            <person name="Oren A."/>
            <person name="Chaudhuri R.R."/>
            <person name="La Ragione R."/>
            <person name="Hildebrand F."/>
            <person name="Pallen M.J."/>
        </authorList>
    </citation>
    <scope>NUCLEOTIDE SEQUENCE</scope>
    <source>
        <strain evidence="4">1383</strain>
    </source>
</reference>
<evidence type="ECO:0008006" key="6">
    <source>
        <dbReference type="Google" id="ProtNLM"/>
    </source>
</evidence>
<keyword evidence="2" id="KW-1133">Transmembrane helix</keyword>
<proteinExistence type="predicted"/>
<dbReference type="InterPro" id="IPR025738">
    <property type="entry name" value="BatD"/>
</dbReference>
<protein>
    <recommendedName>
        <fullName evidence="6">Protein BatD</fullName>
    </recommendedName>
</protein>
<feature type="signal peptide" evidence="3">
    <location>
        <begin position="1"/>
        <end position="32"/>
    </location>
</feature>
<feature type="region of interest" description="Disordered" evidence="1">
    <location>
        <begin position="299"/>
        <end position="339"/>
    </location>
</feature>
<organism evidence="4 5">
    <name type="scientific">Candidatus Merdimorpha stercoravium</name>
    <dbReference type="NCBI Taxonomy" id="2840863"/>
    <lineage>
        <taxon>Bacteria</taxon>
        <taxon>Pseudomonadati</taxon>
        <taxon>Bacteroidota</taxon>
        <taxon>Flavobacteriia</taxon>
        <taxon>Flavobacteriales</taxon>
        <taxon>Candidatus Merdimorpha</taxon>
    </lineage>
</organism>
<sequence>MQKNYSVISACDNLLRKVLPILLVLALPWAAAGQSTPPTLTWSTDTTRIRIGEQIHLGLEVRAPKDALVDFPELRFQSDSMEVVGRSKIDTSYKRDEAIYRITYRLTSFEKGKYLVPAIEVKAGESILTTDPFQVQVSTVEVDTLRQARYGIKDIRTDRYTAGEVFRKYYWILIALAVAALLAWEIWRIVKRRRENRLPPEMLLSPYERAKFRLDRLDREKLLEKGQVKDFYIALTDVIRLYLDEQYGIPAPESTSDQTLRDVRKLPLTREQYGKLRDLLLDADLVKFAKMFPSAPENERYRQYTEELVESLRPAEAPQDTPQAQQQQQRKEEEKHVGD</sequence>
<feature type="compositionally biased region" description="Basic and acidic residues" evidence="1">
    <location>
        <begin position="329"/>
        <end position="339"/>
    </location>
</feature>
<dbReference type="Pfam" id="PF13584">
    <property type="entry name" value="BatD"/>
    <property type="match status" value="1"/>
</dbReference>
<dbReference type="AlphaFoldDB" id="A0A9D1HBK6"/>
<reference evidence="4" key="1">
    <citation type="submission" date="2020-10" db="EMBL/GenBank/DDBJ databases">
        <authorList>
            <person name="Gilroy R."/>
        </authorList>
    </citation>
    <scope>NUCLEOTIDE SEQUENCE</scope>
    <source>
        <strain evidence="4">1383</strain>
    </source>
</reference>
<dbReference type="Proteomes" id="UP000824161">
    <property type="component" value="Unassembled WGS sequence"/>
</dbReference>
<name>A0A9D1HBK6_9FLAO</name>
<gene>
    <name evidence="4" type="ORF">IAC44_04325</name>
</gene>
<accession>A0A9D1HBK6</accession>
<keyword evidence="2" id="KW-0812">Transmembrane</keyword>
<feature type="chain" id="PRO_5038691102" description="Protein BatD" evidence="3">
    <location>
        <begin position="33"/>
        <end position="339"/>
    </location>
</feature>